<keyword evidence="3" id="KW-1185">Reference proteome</keyword>
<reference evidence="2 3" key="1">
    <citation type="submission" date="2019-03" db="EMBL/GenBank/DDBJ databases">
        <title>Genomic Encyclopedia of Type Strains, Phase IV (KMG-IV): sequencing the most valuable type-strain genomes for metagenomic binning, comparative biology and taxonomic classification.</title>
        <authorList>
            <person name="Goeker M."/>
        </authorList>
    </citation>
    <scope>NUCLEOTIDE SEQUENCE [LARGE SCALE GENOMIC DNA]</scope>
    <source>
        <strain evidence="2 3">DSM 44496</strain>
    </source>
</reference>
<evidence type="ECO:0000256" key="1">
    <source>
        <dbReference type="SAM" id="MobiDB-lite"/>
    </source>
</evidence>
<dbReference type="Proteomes" id="UP000295087">
    <property type="component" value="Unassembled WGS sequence"/>
</dbReference>
<comment type="caution">
    <text evidence="2">The sequence shown here is derived from an EMBL/GenBank/DDBJ whole genome shotgun (WGS) entry which is preliminary data.</text>
</comment>
<feature type="region of interest" description="Disordered" evidence="1">
    <location>
        <begin position="45"/>
        <end position="71"/>
    </location>
</feature>
<accession>A0A4R6PJC7</accession>
<gene>
    <name evidence="2" type="ORF">DFR75_103171</name>
</gene>
<protein>
    <submittedName>
        <fullName evidence="2">Uncharacterized protein</fullName>
    </submittedName>
</protein>
<name>A0A4R6PJC7_NOCIG</name>
<proteinExistence type="predicted"/>
<dbReference type="AlphaFoldDB" id="A0A4R6PJC7"/>
<evidence type="ECO:0000313" key="3">
    <source>
        <dbReference type="Proteomes" id="UP000295087"/>
    </source>
</evidence>
<evidence type="ECO:0000313" key="2">
    <source>
        <dbReference type="EMBL" id="TDP38514.1"/>
    </source>
</evidence>
<organism evidence="2 3">
    <name type="scientific">Nocardia ignorata</name>
    <dbReference type="NCBI Taxonomy" id="145285"/>
    <lineage>
        <taxon>Bacteria</taxon>
        <taxon>Bacillati</taxon>
        <taxon>Actinomycetota</taxon>
        <taxon>Actinomycetes</taxon>
        <taxon>Mycobacteriales</taxon>
        <taxon>Nocardiaceae</taxon>
        <taxon>Nocardia</taxon>
    </lineage>
</organism>
<dbReference type="EMBL" id="SNXK01000003">
    <property type="protein sequence ID" value="TDP38514.1"/>
    <property type="molecule type" value="Genomic_DNA"/>
</dbReference>
<sequence>MVPAVSDVGLSPAGVTGDNQGVGTLITLKEWAALHGRSYGSIRNTWVGDPDFPKPKQPRSRTGLGAGTPALEYDSDELDDFAVRWEAAKRPASLPMPDEPEEYRTLGAIARLLGVDGKTVTQYRDTLNEQVDHTDRGARTLFHTRGVVEVLNQRRGMGMARPRNAQPPE</sequence>